<dbReference type="Gene3D" id="1.20.1270.30">
    <property type="match status" value="1"/>
</dbReference>
<evidence type="ECO:0000256" key="12">
    <source>
        <dbReference type="PIRSR" id="PIRSR005023-1"/>
    </source>
</evidence>
<reference evidence="13 14" key="1">
    <citation type="submission" date="2015-12" db="EMBL/GenBank/DDBJ databases">
        <title>Draft genome of Thermovenabulum gondwanense isolated from a red thermophilic microbial mat colonisisng an outflow channel of a bore well.</title>
        <authorList>
            <person name="Patel B.K."/>
        </authorList>
    </citation>
    <scope>NUCLEOTIDE SEQUENCE [LARGE SCALE GENOMIC DNA]</scope>
    <source>
        <strain evidence="13 14">R270</strain>
    </source>
</reference>
<dbReference type="GO" id="GO:0016151">
    <property type="term" value="F:nickel cation binding"/>
    <property type="evidence" value="ECO:0007669"/>
    <property type="project" value="InterPro"/>
</dbReference>
<feature type="binding site" evidence="12">
    <location>
        <position position="48"/>
    </location>
    <ligand>
        <name>[4Fe-4S] cluster</name>
        <dbReference type="ChEBI" id="CHEBI:49883"/>
        <label>1</label>
        <note>ligand shared between dimeric partners</note>
    </ligand>
</feature>
<name>A0A161QA35_9FIRM</name>
<dbReference type="GO" id="GO:0050418">
    <property type="term" value="F:hydroxylamine reductase activity"/>
    <property type="evidence" value="ECO:0007669"/>
    <property type="project" value="TreeGrafter"/>
</dbReference>
<dbReference type="GO" id="GO:0006091">
    <property type="term" value="P:generation of precursor metabolites and energy"/>
    <property type="evidence" value="ECO:0007669"/>
    <property type="project" value="InterPro"/>
</dbReference>
<comment type="catalytic activity">
    <reaction evidence="10 11">
        <text>CO + 2 oxidized [2Fe-2S]-[ferredoxin] + H2O = 2 reduced [2Fe-2S]-[ferredoxin] + CO2 + 2 H(+)</text>
        <dbReference type="Rhea" id="RHEA:21040"/>
        <dbReference type="Rhea" id="RHEA-COMP:10000"/>
        <dbReference type="Rhea" id="RHEA-COMP:10001"/>
        <dbReference type="ChEBI" id="CHEBI:15377"/>
        <dbReference type="ChEBI" id="CHEBI:15378"/>
        <dbReference type="ChEBI" id="CHEBI:16526"/>
        <dbReference type="ChEBI" id="CHEBI:17245"/>
        <dbReference type="ChEBI" id="CHEBI:33737"/>
        <dbReference type="ChEBI" id="CHEBI:33738"/>
        <dbReference type="EC" id="1.2.7.4"/>
    </reaction>
</comment>
<evidence type="ECO:0000256" key="10">
    <source>
        <dbReference type="ARBA" id="ARBA00048733"/>
    </source>
</evidence>
<feature type="binding site" evidence="12">
    <location>
        <position position="336"/>
    </location>
    <ligand>
        <name>[Ni-4Fe-4S] cluster</name>
        <dbReference type="ChEBI" id="CHEBI:47739"/>
    </ligand>
</feature>
<comment type="similarity">
    <text evidence="2">Belongs to the Ni-containing carbon monoxide dehydrogenase family.</text>
</comment>
<dbReference type="FunFam" id="3.40.50.2030:FF:000005">
    <property type="entry name" value="Carbon monoxide dehydrogenase"/>
    <property type="match status" value="1"/>
</dbReference>
<keyword evidence="8 11" id="KW-0408">Iron</keyword>
<proteinExistence type="inferred from homology"/>
<dbReference type="NCBIfam" id="TIGR01702">
    <property type="entry name" value="CO_DH_cata"/>
    <property type="match status" value="1"/>
</dbReference>
<dbReference type="AlphaFoldDB" id="A0A161QA35"/>
<keyword evidence="5 12" id="KW-0533">Nickel</keyword>
<dbReference type="SUPFAM" id="SSF56821">
    <property type="entry name" value="Prismane protein-like"/>
    <property type="match status" value="1"/>
</dbReference>
<feature type="binding site" evidence="12">
    <location>
        <position position="72"/>
    </location>
    <ligand>
        <name>[4Fe-4S] cluster</name>
        <dbReference type="ChEBI" id="CHEBI:49883"/>
        <label>2</label>
    </ligand>
</feature>
<accession>A0A161QA35</accession>
<dbReference type="InterPro" id="IPR004137">
    <property type="entry name" value="HCP/CODH"/>
</dbReference>
<evidence type="ECO:0000313" key="13">
    <source>
        <dbReference type="EMBL" id="KYO64934.1"/>
    </source>
</evidence>
<dbReference type="Pfam" id="PF03063">
    <property type="entry name" value="Prismane"/>
    <property type="match status" value="1"/>
</dbReference>
<dbReference type="GO" id="GO:0042542">
    <property type="term" value="P:response to hydrogen peroxide"/>
    <property type="evidence" value="ECO:0007669"/>
    <property type="project" value="TreeGrafter"/>
</dbReference>
<dbReference type="InterPro" id="IPR010047">
    <property type="entry name" value="CODH"/>
</dbReference>
<evidence type="ECO:0000256" key="9">
    <source>
        <dbReference type="ARBA" id="ARBA00023014"/>
    </source>
</evidence>
<dbReference type="STRING" id="520767.ATZ99_17960"/>
<evidence type="ECO:0000256" key="6">
    <source>
        <dbReference type="ARBA" id="ARBA00022723"/>
    </source>
</evidence>
<dbReference type="InterPro" id="IPR016099">
    <property type="entry name" value="Prismane-like_a/b-sand"/>
</dbReference>
<feature type="binding site" evidence="12">
    <location>
        <position position="453"/>
    </location>
    <ligand>
        <name>[Ni-4Fe-4S] cluster</name>
        <dbReference type="ChEBI" id="CHEBI:47739"/>
    </ligand>
</feature>
<dbReference type="RefSeq" id="WP_083947435.1">
    <property type="nucleotide sequence ID" value="NZ_LOHZ01000039.1"/>
</dbReference>
<dbReference type="InterPro" id="IPR011254">
    <property type="entry name" value="Prismane-like_sf"/>
</dbReference>
<organism evidence="13 14">
    <name type="scientific">Thermovenabulum gondwanense</name>
    <dbReference type="NCBI Taxonomy" id="520767"/>
    <lineage>
        <taxon>Bacteria</taxon>
        <taxon>Bacillati</taxon>
        <taxon>Bacillota</taxon>
        <taxon>Clostridia</taxon>
        <taxon>Thermosediminibacterales</taxon>
        <taxon>Thermosediminibacteraceae</taxon>
        <taxon>Thermovenabulum</taxon>
    </lineage>
</organism>
<feature type="binding site" evidence="12">
    <location>
        <position position="52"/>
    </location>
    <ligand>
        <name>[4Fe-4S] cluster</name>
        <dbReference type="ChEBI" id="CHEBI:49883"/>
        <label>2</label>
    </ligand>
</feature>
<gene>
    <name evidence="13" type="primary">cooS1</name>
    <name evidence="13" type="ORF">ATZ99_17960</name>
</gene>
<feature type="binding site" evidence="12">
    <location>
        <position position="40"/>
    </location>
    <ligand>
        <name>[4Fe-4S] cluster</name>
        <dbReference type="ChEBI" id="CHEBI:49883"/>
        <label>1</label>
        <note>ligand shared between dimeric partners</note>
    </ligand>
</feature>
<dbReference type="PANTHER" id="PTHR30109:SF4">
    <property type="entry name" value="CARBON MONOXIDE DEHYDROGENASE"/>
    <property type="match status" value="1"/>
</dbReference>
<dbReference type="PANTHER" id="PTHR30109">
    <property type="entry name" value="HYDROXYLAMINE REDUCTASE"/>
    <property type="match status" value="1"/>
</dbReference>
<keyword evidence="9 11" id="KW-0411">Iron-sulfur</keyword>
<feature type="binding site" evidence="12">
    <location>
        <position position="524"/>
    </location>
    <ligand>
        <name>[Ni-4Fe-4S] cluster</name>
        <dbReference type="ChEBI" id="CHEBI:47739"/>
    </ligand>
</feature>
<evidence type="ECO:0000256" key="4">
    <source>
        <dbReference type="ARBA" id="ARBA00022485"/>
    </source>
</evidence>
<evidence type="ECO:0000256" key="1">
    <source>
        <dbReference type="ARBA" id="ARBA00001966"/>
    </source>
</evidence>
<evidence type="ECO:0000256" key="7">
    <source>
        <dbReference type="ARBA" id="ARBA00023002"/>
    </source>
</evidence>
<keyword evidence="4 11" id="KW-0004">4Fe-4S</keyword>
<dbReference type="EC" id="1.2.7.4" evidence="11"/>
<dbReference type="EMBL" id="LOHZ01000039">
    <property type="protein sequence ID" value="KYO64934.1"/>
    <property type="molecule type" value="Genomic_DNA"/>
</dbReference>
<dbReference type="Gene3D" id="3.40.50.2030">
    <property type="match status" value="2"/>
</dbReference>
<comment type="subunit">
    <text evidence="3">Homodimer.</text>
</comment>
<protein>
    <recommendedName>
        <fullName evidence="11">Carbon monoxide dehydrogenase</fullName>
        <ecNumber evidence="11">1.2.7.4</ecNumber>
    </recommendedName>
</protein>
<evidence type="ECO:0000256" key="8">
    <source>
        <dbReference type="ARBA" id="ARBA00023004"/>
    </source>
</evidence>
<feature type="binding site" evidence="12">
    <location>
        <position position="262"/>
    </location>
    <ligand>
        <name>[Ni-4Fe-4S] cluster</name>
        <dbReference type="ChEBI" id="CHEBI:47739"/>
    </ligand>
</feature>
<dbReference type="GO" id="GO:0043885">
    <property type="term" value="F:anaerobic carbon-monoxide dehydrogenase activity"/>
    <property type="evidence" value="ECO:0007669"/>
    <property type="project" value="UniProtKB-UniRule"/>
</dbReference>
<evidence type="ECO:0000256" key="3">
    <source>
        <dbReference type="ARBA" id="ARBA00011738"/>
    </source>
</evidence>
<comment type="caution">
    <text evidence="13">The sequence shown here is derived from an EMBL/GenBank/DDBJ whole genome shotgun (WGS) entry which is preliminary data.</text>
</comment>
<dbReference type="PIRSF" id="PIRSF005023">
    <property type="entry name" value="CODH"/>
    <property type="match status" value="1"/>
</dbReference>
<keyword evidence="7 11" id="KW-0560">Oxidoreductase</keyword>
<keyword evidence="14" id="KW-1185">Reference proteome</keyword>
<evidence type="ECO:0000256" key="5">
    <source>
        <dbReference type="ARBA" id="ARBA00022596"/>
    </source>
</evidence>
<feature type="binding site" evidence="12">
    <location>
        <position position="483"/>
    </location>
    <ligand>
        <name>[Ni-4Fe-4S] cluster</name>
        <dbReference type="ChEBI" id="CHEBI:47739"/>
    </ligand>
</feature>
<comment type="cofactor">
    <cofactor evidence="1">
        <name>[4Fe-4S] cluster</name>
        <dbReference type="ChEBI" id="CHEBI:49883"/>
    </cofactor>
</comment>
<dbReference type="GO" id="GO:0051539">
    <property type="term" value="F:4 iron, 4 sulfur cluster binding"/>
    <property type="evidence" value="ECO:0007669"/>
    <property type="project" value="UniProtKB-UniRule"/>
</dbReference>
<feature type="binding site" evidence="12">
    <location>
        <position position="49"/>
    </location>
    <ligand>
        <name>[4Fe-4S] cluster</name>
        <dbReference type="ChEBI" id="CHEBI:49883"/>
        <label>2</label>
    </ligand>
</feature>
<keyword evidence="6 11" id="KW-0479">Metal-binding</keyword>
<feature type="binding site" evidence="12">
    <location>
        <position position="57"/>
    </location>
    <ligand>
        <name>[4Fe-4S] cluster</name>
        <dbReference type="ChEBI" id="CHEBI:49883"/>
        <label>2</label>
    </ligand>
</feature>
<evidence type="ECO:0000256" key="11">
    <source>
        <dbReference type="PIRNR" id="PIRNR005023"/>
    </source>
</evidence>
<dbReference type="PATRIC" id="fig|520767.4.peg.1914"/>
<evidence type="ECO:0000256" key="2">
    <source>
        <dbReference type="ARBA" id="ARBA00010689"/>
    </source>
</evidence>
<dbReference type="InterPro" id="IPR016101">
    <property type="entry name" value="CO_DH_a-bundle"/>
</dbReference>
<evidence type="ECO:0000313" key="14">
    <source>
        <dbReference type="Proteomes" id="UP000075737"/>
    </source>
</evidence>
<sequence>MKETNFCKSCDNATVKMYEYAKEMGLETIWDRAQAMQPQCGFGEMGLCCTNCSMGPCRIVKITEDGPKKGICGATEDTIVSRNFARAVAAGAAAHSDHGRDIAQALYHAALEEGDYEVRDKDKLLKIAKEWNVKVENRSLKEIAREVALMALEEFGKPFGKLRFLGRAPEKRRVIWDELGISPRAIDREVVQVMHSTHMGCDADYRNIINQAAKAALSDGWGGSMIGTELSDVIFGTPVPKKTQANLGVLKENYVNIIVHGHEPTLSEAIVIASKDPELIELAQKQGAEGINLAGMCCTGNEITMRHGVPMAGNFFQQELAIATGAVDAMVVDVQCIMPSLSEIVKCYHTKLITTSLKAKVPGAIHMEFDEEKAVEIAKKIVREAVLNYKNRKQKIYIPEEKAQGYVGYSYEAILKILDKVTNSFAHPAGTVKPLVDAMKSGVLRGAAAIVGCNNHKVPHDSGHVTLAKELIKRDILVVTTGCGAHACIKAGLMSMDAVNYCGKGLATCCELLEIPPVLHMGSCVDISRILTLLSDVAKYMGMDISDLPVAAAAPEWMSEKAQSIGLYAVSSGIYVVLGVAPAITGSETVVNYLTSDIEKILGGRFEVESDPVKAAEKIVYHIEMKRKMLGI</sequence>
<dbReference type="Proteomes" id="UP000075737">
    <property type="component" value="Unassembled WGS sequence"/>
</dbReference>
<feature type="binding site" evidence="12">
    <location>
        <position position="298"/>
    </location>
    <ligand>
        <name>[Ni-4Fe-4S] cluster</name>
        <dbReference type="ChEBI" id="CHEBI:47739"/>
    </ligand>
</feature>
<dbReference type="GO" id="GO:0004601">
    <property type="term" value="F:peroxidase activity"/>
    <property type="evidence" value="ECO:0007669"/>
    <property type="project" value="TreeGrafter"/>
</dbReference>